<feature type="active site" description="Nucleophile" evidence="9">
    <location>
        <position position="270"/>
    </location>
</feature>
<dbReference type="PROSITE" id="PS51635">
    <property type="entry name" value="PNPLA"/>
    <property type="match status" value="1"/>
</dbReference>
<dbReference type="SUPFAM" id="SSF51206">
    <property type="entry name" value="cAMP-binding domain-like"/>
    <property type="match status" value="1"/>
</dbReference>
<feature type="short sequence motif" description="GXSXG" evidence="9">
    <location>
        <begin position="268"/>
        <end position="272"/>
    </location>
</feature>
<dbReference type="Pfam" id="PF24179">
    <property type="entry name" value="NTE_Ploop"/>
    <property type="match status" value="1"/>
</dbReference>
<keyword evidence="8" id="KW-0472">Membrane</keyword>
<keyword evidence="6" id="KW-1133">Transmembrane helix</keyword>
<comment type="similarity">
    <text evidence="2">Belongs to the NTE family.</text>
</comment>
<dbReference type="GO" id="GO:0016042">
    <property type="term" value="P:lipid catabolic process"/>
    <property type="evidence" value="ECO:0007669"/>
    <property type="project" value="UniProtKB-UniRule"/>
</dbReference>
<dbReference type="InterPro" id="IPR014710">
    <property type="entry name" value="RmlC-like_jellyroll"/>
</dbReference>
<keyword evidence="7 9" id="KW-0443">Lipid metabolism</keyword>
<dbReference type="Pfam" id="PF01734">
    <property type="entry name" value="Patatin"/>
    <property type="match status" value="1"/>
</dbReference>
<accession>A0A1Y0I5R4</accession>
<dbReference type="Gene3D" id="2.60.120.10">
    <property type="entry name" value="Jelly Rolls"/>
    <property type="match status" value="1"/>
</dbReference>
<reference evidence="12 13" key="1">
    <citation type="submission" date="2017-05" db="EMBL/GenBank/DDBJ databases">
        <title>Genomic insights into alkan degradation activity of Oleiphilus messinensis.</title>
        <authorList>
            <person name="Kozyavkin S.A."/>
            <person name="Slesarev A.I."/>
            <person name="Golyshin P.N."/>
            <person name="Korzhenkov A."/>
            <person name="Golyshina O.N."/>
            <person name="Toshchakov S.V."/>
        </authorList>
    </citation>
    <scope>NUCLEOTIDE SEQUENCE [LARGE SCALE GENOMIC DNA]</scope>
    <source>
        <strain evidence="12 13">ME102</strain>
    </source>
</reference>
<evidence type="ECO:0000256" key="7">
    <source>
        <dbReference type="ARBA" id="ARBA00023098"/>
    </source>
</evidence>
<dbReference type="InterPro" id="IPR056556">
    <property type="entry name" value="NTE1_P-loop_dom"/>
</dbReference>
<feature type="domain" description="PNPLA" evidence="11">
    <location>
        <begin position="237"/>
        <end position="397"/>
    </location>
</feature>
<dbReference type="SUPFAM" id="SSF52151">
    <property type="entry name" value="FabD/lysophospholipase-like"/>
    <property type="match status" value="1"/>
</dbReference>
<dbReference type="InterPro" id="IPR018490">
    <property type="entry name" value="cNMP-bd_dom_sf"/>
</dbReference>
<evidence type="ECO:0000256" key="9">
    <source>
        <dbReference type="PROSITE-ProRule" id="PRU01161"/>
    </source>
</evidence>
<dbReference type="KEGG" id="ome:OLMES_1737"/>
<evidence type="ECO:0000313" key="13">
    <source>
        <dbReference type="Proteomes" id="UP000196027"/>
    </source>
</evidence>
<dbReference type="EMBL" id="CP021425">
    <property type="protein sequence ID" value="ARU55812.1"/>
    <property type="molecule type" value="Genomic_DNA"/>
</dbReference>
<dbReference type="InterPro" id="IPR050301">
    <property type="entry name" value="NTE"/>
</dbReference>
<dbReference type="InterPro" id="IPR000595">
    <property type="entry name" value="cNMP-bd_dom"/>
</dbReference>
<dbReference type="PANTHER" id="PTHR14226:SF29">
    <property type="entry name" value="NEUROPATHY TARGET ESTERASE SWS"/>
    <property type="match status" value="1"/>
</dbReference>
<sequence length="515" mass="57979">MSLFSNEKRNATLVATRNSELISLNRSNFDRLSIKYPWLSSYIVTSLINRVKKQNAHQQKAHHPVNRLILNCAGAYGDSAMSPVLQGLHPRLENLVTRQHTEQHFAHANLADIPHTQMSDFLESIEQQHPRNVYTAESEDMVWSKICLERADETWLVVDANDAVARVEQTQESFKQLFSWQRQRKNLILIHPDQNRIRNTEQWLRAIQPNRLCHLHTDSPRAARRLSRALSDQSVGLVLGGGGARGFAQIGILRAFEEANIEVDMIGGTSIGSIIGGWIAQGLDSQQITEAVERFFVAVNPLGDYTLPMISLSKSQRLDTLLEQAFGDQLIEDLPIPYFCISSDMSMAEERHHFQGCLRRAIRASISIPGVIAPVIEDGHYLVDGGLFNNLPCDLMRLQNSGPIIAIDVSPDDEYLTQLQSIPSPWELVANKLLNRDQPKVPSILETLLRSSTLVSTNRRRANRDIVDFYIQPDIKNIGMLDFKQAKKIIEAGYAAGQKALEEGVASIRKMRPPF</sequence>
<feature type="short sequence motif" description="GXGXXG" evidence="9">
    <location>
        <begin position="241"/>
        <end position="246"/>
    </location>
</feature>
<evidence type="ECO:0000256" key="2">
    <source>
        <dbReference type="ARBA" id="ARBA00006636"/>
    </source>
</evidence>
<dbReference type="AlphaFoldDB" id="A0A1Y0I5R4"/>
<dbReference type="Proteomes" id="UP000196027">
    <property type="component" value="Chromosome"/>
</dbReference>
<dbReference type="RefSeq" id="WP_087460875.1">
    <property type="nucleotide sequence ID" value="NZ_CP021425.1"/>
</dbReference>
<evidence type="ECO:0000256" key="6">
    <source>
        <dbReference type="ARBA" id="ARBA00022989"/>
    </source>
</evidence>
<comment type="subcellular location">
    <subcellularLocation>
        <location evidence="1">Membrane</location>
    </subcellularLocation>
</comment>
<dbReference type="Gene3D" id="3.40.1090.10">
    <property type="entry name" value="Cytosolic phospholipase A2 catalytic domain"/>
    <property type="match status" value="2"/>
</dbReference>
<evidence type="ECO:0000259" key="10">
    <source>
        <dbReference type="PROSITE" id="PS50042"/>
    </source>
</evidence>
<dbReference type="OrthoDB" id="5290098at2"/>
<keyword evidence="3" id="KW-0812">Transmembrane</keyword>
<feature type="active site" description="Proton acceptor" evidence="9">
    <location>
        <position position="384"/>
    </location>
</feature>
<keyword evidence="13" id="KW-1185">Reference proteome</keyword>
<dbReference type="CDD" id="cd07205">
    <property type="entry name" value="Pat_PNPLA6_PNPLA7_NTE1_like"/>
    <property type="match status" value="1"/>
</dbReference>
<evidence type="ECO:0000256" key="4">
    <source>
        <dbReference type="ARBA" id="ARBA00022801"/>
    </source>
</evidence>
<organism evidence="12 13">
    <name type="scientific">Oleiphilus messinensis</name>
    <dbReference type="NCBI Taxonomy" id="141451"/>
    <lineage>
        <taxon>Bacteria</taxon>
        <taxon>Pseudomonadati</taxon>
        <taxon>Pseudomonadota</taxon>
        <taxon>Gammaproteobacteria</taxon>
        <taxon>Oceanospirillales</taxon>
        <taxon>Oleiphilaceae</taxon>
        <taxon>Oleiphilus</taxon>
    </lineage>
</organism>
<evidence type="ECO:0000256" key="3">
    <source>
        <dbReference type="ARBA" id="ARBA00022692"/>
    </source>
</evidence>
<protein>
    <submittedName>
        <fullName evidence="12">Cyclic nucleotide-binding patatin-like phospholipase</fullName>
    </submittedName>
</protein>
<dbReference type="GO" id="GO:0016020">
    <property type="term" value="C:membrane"/>
    <property type="evidence" value="ECO:0007669"/>
    <property type="project" value="UniProtKB-SubCell"/>
</dbReference>
<evidence type="ECO:0000256" key="8">
    <source>
        <dbReference type="ARBA" id="ARBA00023136"/>
    </source>
</evidence>
<evidence type="ECO:0000256" key="1">
    <source>
        <dbReference type="ARBA" id="ARBA00004370"/>
    </source>
</evidence>
<dbReference type="PROSITE" id="PS50042">
    <property type="entry name" value="CNMP_BINDING_3"/>
    <property type="match status" value="1"/>
</dbReference>
<proteinExistence type="inferred from homology"/>
<keyword evidence="4 9" id="KW-0378">Hydrolase</keyword>
<dbReference type="PANTHER" id="PTHR14226">
    <property type="entry name" value="NEUROPATHY TARGET ESTERASE/SWISS CHEESE D.MELANOGASTER"/>
    <property type="match status" value="1"/>
</dbReference>
<evidence type="ECO:0000313" key="12">
    <source>
        <dbReference type="EMBL" id="ARU55812.1"/>
    </source>
</evidence>
<evidence type="ECO:0000259" key="11">
    <source>
        <dbReference type="PROSITE" id="PS51635"/>
    </source>
</evidence>
<name>A0A1Y0I5R4_9GAMM</name>
<gene>
    <name evidence="12" type="ORF">OLMES_1737</name>
</gene>
<feature type="short sequence motif" description="DGA/G" evidence="9">
    <location>
        <begin position="384"/>
        <end position="386"/>
    </location>
</feature>
<dbReference type="InterPro" id="IPR016035">
    <property type="entry name" value="Acyl_Trfase/lysoPLipase"/>
</dbReference>
<dbReference type="GO" id="GO:0004622">
    <property type="term" value="F:phosphatidylcholine lysophospholipase activity"/>
    <property type="evidence" value="ECO:0007669"/>
    <property type="project" value="UniProtKB-ARBA"/>
</dbReference>
<dbReference type="InterPro" id="IPR002641">
    <property type="entry name" value="PNPLA_dom"/>
</dbReference>
<keyword evidence="5 9" id="KW-0442">Lipid degradation</keyword>
<feature type="domain" description="Cyclic nucleotide-binding" evidence="10">
    <location>
        <begin position="1"/>
        <end position="32"/>
    </location>
</feature>
<evidence type="ECO:0000256" key="5">
    <source>
        <dbReference type="ARBA" id="ARBA00022963"/>
    </source>
</evidence>